<evidence type="ECO:0000256" key="1">
    <source>
        <dbReference type="SAM" id="MobiDB-lite"/>
    </source>
</evidence>
<evidence type="ECO:0000313" key="2">
    <source>
        <dbReference type="EMBL" id="AFK83834.1"/>
    </source>
</evidence>
<dbReference type="EMBL" id="JQ805139">
    <property type="protein sequence ID" value="AFK83834.1"/>
    <property type="molecule type" value="Genomic_DNA"/>
</dbReference>
<dbReference type="KEGG" id="vg:80534721"/>
<protein>
    <submittedName>
        <fullName evidence="2">B9</fullName>
    </submittedName>
</protein>
<feature type="compositionally biased region" description="Pro residues" evidence="1">
    <location>
        <begin position="254"/>
        <end position="265"/>
    </location>
</feature>
<dbReference type="GeneID" id="80534721"/>
<organism evidence="2 3">
    <name type="scientific">miniopterid betaherpesvirus 1</name>
    <dbReference type="NCBI Taxonomy" id="3070189"/>
    <lineage>
        <taxon>Viruses</taxon>
        <taxon>Duplodnaviria</taxon>
        <taxon>Heunggongvirae</taxon>
        <taxon>Peploviricota</taxon>
        <taxon>Herviviricetes</taxon>
        <taxon>Herpesvirales</taxon>
        <taxon>Orthoherpesviridae</taxon>
        <taxon>Betaherpesvirinae</taxon>
        <taxon>Quwivirus</taxon>
        <taxon>Quwivirus miniopteridbeta1</taxon>
    </lineage>
</organism>
<feature type="region of interest" description="Disordered" evidence="1">
    <location>
        <begin position="203"/>
        <end position="277"/>
    </location>
</feature>
<dbReference type="Proteomes" id="UP000103899">
    <property type="component" value="Segment"/>
</dbReference>
<proteinExistence type="predicted"/>
<sequence>MYGFHKTVPLLLLLYVFASTVTARTGQTCCKKFLKWDEKLDTFQWRPLGESCGENAIMWIKRKGKGKPNGDQEMCVNLDTYRDRFISMNERLSQNELKAAVSSCAQQREVAIITKDGRVKCDTWQWDYENRYDILYTPMMNEVPMPKNLSVATPSLAVWRRYLKMLQSFEYSAMRVYYGYTDNNWEKLAPAMFKLIATSAHAAADRSRPKTPAQKAPSRDTPSNDEDHTDLETEGAGDSSLEEFVKEEHKVVLTPPPPSPLPPLPTRRSAAANIASQ</sequence>
<feature type="compositionally biased region" description="Acidic residues" evidence="1">
    <location>
        <begin position="223"/>
        <end position="235"/>
    </location>
</feature>
<evidence type="ECO:0000313" key="3">
    <source>
        <dbReference type="Proteomes" id="UP000103899"/>
    </source>
</evidence>
<dbReference type="RefSeq" id="YP_010797018.1">
    <property type="nucleotide sequence ID" value="NC_076129.1"/>
</dbReference>
<keyword evidence="3" id="KW-1185">Reference proteome</keyword>
<reference evidence="2 3" key="1">
    <citation type="journal article" date="2012" name="J. Virol.">
        <title>A Novel Bat Herpesvirus Encodes Homologues of Major Histocompatibility Complex Classes I and II, C-Type Lectin, and a Unique Family of Immune-Related Genes.</title>
        <authorList>
            <person name="Zhang H."/>
            <person name="Todd S."/>
            <person name="Tachedjian M."/>
            <person name="Barr J.A."/>
            <person name="Luo M."/>
            <person name="Yu M."/>
            <person name="Marsh G.A."/>
            <person name="Crameri G."/>
            <person name="Wang L.F."/>
        </authorList>
    </citation>
    <scope>NUCLEOTIDE SEQUENCE [LARGE SCALE GENOMIC DNA]</scope>
    <source>
        <strain evidence="2">B7D8</strain>
    </source>
</reference>
<accession>I3VPZ0</accession>
<name>I3VPZ0_9BETA</name>